<organism evidence="9 10">
    <name type="scientific">Aliiruegeria lutimaris</name>
    <dbReference type="NCBI Taxonomy" id="571298"/>
    <lineage>
        <taxon>Bacteria</taxon>
        <taxon>Pseudomonadati</taxon>
        <taxon>Pseudomonadota</taxon>
        <taxon>Alphaproteobacteria</taxon>
        <taxon>Rhodobacterales</taxon>
        <taxon>Roseobacteraceae</taxon>
        <taxon>Aliiruegeria</taxon>
    </lineage>
</organism>
<dbReference type="SUPFAM" id="SSF46626">
    <property type="entry name" value="Cytochrome c"/>
    <property type="match status" value="2"/>
</dbReference>
<dbReference type="GO" id="GO:0020037">
    <property type="term" value="F:heme binding"/>
    <property type="evidence" value="ECO:0007669"/>
    <property type="project" value="InterPro"/>
</dbReference>
<keyword evidence="7" id="KW-0732">Signal</keyword>
<evidence type="ECO:0000313" key="10">
    <source>
        <dbReference type="Proteomes" id="UP000199382"/>
    </source>
</evidence>
<feature type="signal peptide" evidence="7">
    <location>
        <begin position="1"/>
        <end position="19"/>
    </location>
</feature>
<dbReference type="InterPro" id="IPR009056">
    <property type="entry name" value="Cyt_c-like_dom"/>
</dbReference>
<feature type="domain" description="Cytochrome c" evidence="8">
    <location>
        <begin position="255"/>
        <end position="417"/>
    </location>
</feature>
<dbReference type="GO" id="GO:0046872">
    <property type="term" value="F:metal ion binding"/>
    <property type="evidence" value="ECO:0007669"/>
    <property type="project" value="UniProtKB-KW"/>
</dbReference>
<dbReference type="AlphaFoldDB" id="A0A1G8IWC1"/>
<proteinExistence type="predicted"/>
<dbReference type="Gene3D" id="1.10.760.10">
    <property type="entry name" value="Cytochrome c-like domain"/>
    <property type="match status" value="2"/>
</dbReference>
<evidence type="ECO:0000256" key="5">
    <source>
        <dbReference type="ARBA" id="ARBA00023004"/>
    </source>
</evidence>
<dbReference type="InterPro" id="IPR036909">
    <property type="entry name" value="Cyt_c-like_dom_sf"/>
</dbReference>
<dbReference type="STRING" id="571298.SAMN04488026_1001148"/>
<keyword evidence="3 6" id="KW-0479">Metal-binding</keyword>
<dbReference type="PANTHER" id="PTHR30600">
    <property type="entry name" value="CYTOCHROME C PEROXIDASE-RELATED"/>
    <property type="match status" value="1"/>
</dbReference>
<keyword evidence="5 6" id="KW-0408">Iron</keyword>
<dbReference type="GO" id="GO:0004130">
    <property type="term" value="F:cytochrome-c peroxidase activity"/>
    <property type="evidence" value="ECO:0007669"/>
    <property type="project" value="TreeGrafter"/>
</dbReference>
<dbReference type="Pfam" id="PF03150">
    <property type="entry name" value="CCP_MauG"/>
    <property type="match status" value="1"/>
</dbReference>
<dbReference type="OrthoDB" id="9805202at2"/>
<evidence type="ECO:0000313" key="9">
    <source>
        <dbReference type="EMBL" id="SDI23133.1"/>
    </source>
</evidence>
<evidence type="ECO:0000256" key="7">
    <source>
        <dbReference type="SAM" id="SignalP"/>
    </source>
</evidence>
<dbReference type="GO" id="GO:0030313">
    <property type="term" value="C:cell envelope"/>
    <property type="evidence" value="ECO:0007669"/>
    <property type="project" value="UniProtKB-SubCell"/>
</dbReference>
<comment type="subcellular location">
    <subcellularLocation>
        <location evidence="1">Cell envelope</location>
    </subcellularLocation>
</comment>
<dbReference type="GO" id="GO:0009055">
    <property type="term" value="F:electron transfer activity"/>
    <property type="evidence" value="ECO:0007669"/>
    <property type="project" value="InterPro"/>
</dbReference>
<evidence type="ECO:0000256" key="1">
    <source>
        <dbReference type="ARBA" id="ARBA00004196"/>
    </source>
</evidence>
<keyword evidence="4" id="KW-0560">Oxidoreductase</keyword>
<evidence type="ECO:0000256" key="4">
    <source>
        <dbReference type="ARBA" id="ARBA00023002"/>
    </source>
</evidence>
<reference evidence="9 10" key="1">
    <citation type="submission" date="2016-10" db="EMBL/GenBank/DDBJ databases">
        <authorList>
            <person name="de Groot N.N."/>
        </authorList>
    </citation>
    <scope>NUCLEOTIDE SEQUENCE [LARGE SCALE GENOMIC DNA]</scope>
    <source>
        <strain evidence="9 10">DSM 25294</strain>
    </source>
</reference>
<accession>A0A1G8IWC1</accession>
<name>A0A1G8IWC1_9RHOB</name>
<feature type="chain" id="PRO_5011707136" evidence="7">
    <location>
        <begin position="20"/>
        <end position="440"/>
    </location>
</feature>
<evidence type="ECO:0000256" key="3">
    <source>
        <dbReference type="ARBA" id="ARBA00022723"/>
    </source>
</evidence>
<evidence type="ECO:0000259" key="8">
    <source>
        <dbReference type="PROSITE" id="PS51007"/>
    </source>
</evidence>
<dbReference type="InterPro" id="IPR051395">
    <property type="entry name" value="Cytochrome_c_Peroxidase/MauG"/>
</dbReference>
<dbReference type="Proteomes" id="UP000199382">
    <property type="component" value="Unassembled WGS sequence"/>
</dbReference>
<protein>
    <submittedName>
        <fullName evidence="9">Cytochrome c peroxidase</fullName>
    </submittedName>
</protein>
<dbReference type="EMBL" id="FNEK01000001">
    <property type="protein sequence ID" value="SDI23133.1"/>
    <property type="molecule type" value="Genomic_DNA"/>
</dbReference>
<dbReference type="InterPro" id="IPR004852">
    <property type="entry name" value="Di-haem_cyt_c_peroxidsae"/>
</dbReference>
<keyword evidence="2 6" id="KW-0349">Heme</keyword>
<keyword evidence="10" id="KW-1185">Reference proteome</keyword>
<keyword evidence="9" id="KW-0575">Peroxidase</keyword>
<gene>
    <name evidence="9" type="ORF">SAMN04488026_1001148</name>
</gene>
<dbReference type="RefSeq" id="WP_093147424.1">
    <property type="nucleotide sequence ID" value="NZ_FNEK01000001.1"/>
</dbReference>
<sequence>MTRFLPLAFTAFLATPALSGELPPAVTDDMFAATSPAMVEVGRLLFWDPILSGNRNISCGTCHHPKFGTSDGMSLSLGEGANGLGPERVPDPANMPEQRIPRNAPAMFNLGAMEFTTLFHDGRIQADPSQPNGLRTPLDQEMVQGFTGVLSAQTMFPVLSQDEMAGHYSENEISKAVRSGRLTGENGAWDLIAQRVRAIPEYRAAFEAALPEVAAGRPISFTDISNAIAEFINWEWRSDDSAFDRHLRGEAPLEGAALHGMELFYGKAGCNDCHSGPFQTDHAFHAMAVPQFGPGKAERFESHSRDEGRFRVTGQEADLYAFLTPSLRNVALTAPYGHTGSHRDLPAFVAYHLDPVAGLAEFDRAQPILHDFEGKEIWAALDDGAEAERIAQAAEKATVSLSEEEISALVAFLDSLTGANGAEGRLGIPDSVPSGLPVDR</sequence>
<evidence type="ECO:0000256" key="2">
    <source>
        <dbReference type="ARBA" id="ARBA00022617"/>
    </source>
</evidence>
<evidence type="ECO:0000256" key="6">
    <source>
        <dbReference type="PROSITE-ProRule" id="PRU00433"/>
    </source>
</evidence>
<dbReference type="PROSITE" id="PS51007">
    <property type="entry name" value="CYTC"/>
    <property type="match status" value="1"/>
</dbReference>